<evidence type="ECO:0000313" key="3">
    <source>
        <dbReference type="Proteomes" id="UP001553715"/>
    </source>
</evidence>
<dbReference type="EMBL" id="JBFBMH010000016">
    <property type="protein sequence ID" value="MEW1975707.1"/>
    <property type="molecule type" value="Genomic_DNA"/>
</dbReference>
<dbReference type="PIRSF" id="PIRSF015268">
    <property type="entry name" value="Virulence_RhuM"/>
    <property type="match status" value="1"/>
</dbReference>
<dbReference type="Pfam" id="PF13310">
    <property type="entry name" value="Virulence_RhuM"/>
    <property type="match status" value="1"/>
</dbReference>
<evidence type="ECO:0000313" key="2">
    <source>
        <dbReference type="EMBL" id="MEW1975707.1"/>
    </source>
</evidence>
<dbReference type="InterPro" id="IPR011204">
    <property type="entry name" value="Virulence_RhuM-like"/>
</dbReference>
<accession>A0ABV3LII3</accession>
<keyword evidence="3" id="KW-1185">Reference proteome</keyword>
<dbReference type="RefSeq" id="WP_366233049.1">
    <property type="nucleotide sequence ID" value="NZ_JBFBMH010000016.1"/>
</dbReference>
<dbReference type="PANTHER" id="PTHR35810">
    <property type="entry name" value="CYTOPLASMIC PROTEIN-RELATED"/>
    <property type="match status" value="1"/>
</dbReference>
<dbReference type="Proteomes" id="UP001553715">
    <property type="component" value="Unassembled WGS sequence"/>
</dbReference>
<gene>
    <name evidence="2" type="ORF">AB0301_11625</name>
</gene>
<protein>
    <submittedName>
        <fullName evidence="2">Virulence RhuM family protein</fullName>
    </submittedName>
</protein>
<reference evidence="2 3" key="1">
    <citation type="submission" date="2024-06" db="EMBL/GenBank/DDBJ databases">
        <title>The Natural Products Discovery Center: Release of the First 8490 Sequenced Strains for Exploring Actinobacteria Biosynthetic Diversity.</title>
        <authorList>
            <person name="Kalkreuter E."/>
            <person name="Kautsar S.A."/>
            <person name="Yang D."/>
            <person name="Bader C.D."/>
            <person name="Teijaro C.N."/>
            <person name="Fluegel L."/>
            <person name="Davis C.M."/>
            <person name="Simpson J.R."/>
            <person name="Lauterbach L."/>
            <person name="Steele A.D."/>
            <person name="Gui C."/>
            <person name="Meng S."/>
            <person name="Li G."/>
            <person name="Viehrig K."/>
            <person name="Ye F."/>
            <person name="Su P."/>
            <person name="Kiefer A.F."/>
            <person name="Nichols A."/>
            <person name="Cepeda A.J."/>
            <person name="Yan W."/>
            <person name="Fan B."/>
            <person name="Jiang Y."/>
            <person name="Adhikari A."/>
            <person name="Zheng C.-J."/>
            <person name="Schuster L."/>
            <person name="Cowan T.M."/>
            <person name="Smanski M.J."/>
            <person name="Chevrette M.G."/>
            <person name="De Carvalho L.P.S."/>
            <person name="Shen B."/>
        </authorList>
    </citation>
    <scope>NUCLEOTIDE SEQUENCE [LARGE SCALE GENOMIC DNA]</scope>
    <source>
        <strain evidence="2 3">NPDC077434</strain>
    </source>
</reference>
<feature type="compositionally biased region" description="Basic and acidic residues" evidence="1">
    <location>
        <begin position="339"/>
        <end position="350"/>
    </location>
</feature>
<dbReference type="PANTHER" id="PTHR35810:SF1">
    <property type="entry name" value="CYTOPLASMIC PROTEIN"/>
    <property type="match status" value="1"/>
</dbReference>
<proteinExistence type="predicted"/>
<comment type="caution">
    <text evidence="2">The sequence shown here is derived from an EMBL/GenBank/DDBJ whole genome shotgun (WGS) entry which is preliminary data.</text>
</comment>
<name>A0ABV3LII3_9MICO</name>
<feature type="region of interest" description="Disordered" evidence="1">
    <location>
        <begin position="311"/>
        <end position="350"/>
    </location>
</feature>
<feature type="compositionally biased region" description="Basic and acidic residues" evidence="1">
    <location>
        <begin position="311"/>
        <end position="325"/>
    </location>
</feature>
<organism evidence="2 3">
    <name type="scientific">Microbacterium profundi</name>
    <dbReference type="NCBI Taxonomy" id="450380"/>
    <lineage>
        <taxon>Bacteria</taxon>
        <taxon>Bacillati</taxon>
        <taxon>Actinomycetota</taxon>
        <taxon>Actinomycetes</taxon>
        <taxon>Micrococcales</taxon>
        <taxon>Microbacteriaceae</taxon>
        <taxon>Microbacterium</taxon>
    </lineage>
</organism>
<sequence>MTDDGARESGEIILYTAPGGVQMQLRAVDDTVWLTRARLAELYGTSLPNITQIIRRILDDGEVGSATVNSELMVRTEGTREVRREVKIYNLDMILAVGYRVTTPRAVQFRQWATSVLREYLVKGFAMDDDKLKGVDNWDYFDEWLQRIRDIRASEKRFYQKVRDLYATAVDYEKSSDLAKTFFAKVQNKMLWAVTGHTAAEIVSLRSDPHTTNMGLTSWSGTVVRKADVAVAKNYLQNDEITELDLIVTMYLDYAELQAKNRRQMTMADWAARLDAFLQFNERDLLTHPGRVSAEVARTLAEGRYAEFDESRRRTHALDADREDAQSLAALEQAANMSDRGDADGSDKSE</sequence>
<evidence type="ECO:0000256" key="1">
    <source>
        <dbReference type="SAM" id="MobiDB-lite"/>
    </source>
</evidence>